<organism evidence="4 5">
    <name type="scientific">Natrarchaeobaculum sulfurireducens</name>
    <dbReference type="NCBI Taxonomy" id="2044521"/>
    <lineage>
        <taxon>Archaea</taxon>
        <taxon>Methanobacteriati</taxon>
        <taxon>Methanobacteriota</taxon>
        <taxon>Stenosarchaea group</taxon>
        <taxon>Halobacteria</taxon>
        <taxon>Halobacteriales</taxon>
        <taxon>Natrialbaceae</taxon>
        <taxon>Natrarchaeobaculum</taxon>
    </lineage>
</organism>
<feature type="domain" description="Molybdopterin-guanine dinucleotide biosynthesis protein B (MobB)" evidence="2">
    <location>
        <begin position="30"/>
        <end position="96"/>
    </location>
</feature>
<protein>
    <submittedName>
        <fullName evidence="3">Molybdopterin-guanine dinucleotide biosynthesis protein</fullName>
    </submittedName>
    <submittedName>
        <fullName evidence="4">Molybdopterin-guanine dinucleotide biosynthesisprotein MobB</fullName>
    </submittedName>
</protein>
<dbReference type="InterPro" id="IPR004435">
    <property type="entry name" value="MobB_dom"/>
</dbReference>
<sequence length="224" mass="23586">MYLRCGHHSRLTIESARRTPVGGGRSPMRVVCLAGPSDSGKTTLVEELVPRLTDRDVRVATIKSIHHDVEIDTPGADTHRHRTAGAETVIGITPELTFDISTRAKRTPPPLPDGATDGGLLAADPDDPELEALVSTLARLERRGYDTVLVEGFTAAPVPTVLVGDGDPENVGGEVIGRGSDALEALVAKICDLEELSFSETGDATGSPEDSSDSTTRPASNADE</sequence>
<dbReference type="PANTHER" id="PTHR40072:SF1">
    <property type="entry name" value="MOLYBDOPTERIN-GUANINE DINUCLEOTIDE BIOSYNTHESIS ADAPTER PROTEIN"/>
    <property type="match status" value="1"/>
</dbReference>
<dbReference type="EMBL" id="CP024047">
    <property type="protein sequence ID" value="AXR78203.1"/>
    <property type="molecule type" value="Genomic_DNA"/>
</dbReference>
<evidence type="ECO:0000313" key="5">
    <source>
        <dbReference type="Proteomes" id="UP000258613"/>
    </source>
</evidence>
<evidence type="ECO:0000313" key="6">
    <source>
        <dbReference type="Proteomes" id="UP000258707"/>
    </source>
</evidence>
<dbReference type="KEGG" id="nan:AArc1_1881"/>
<feature type="region of interest" description="Disordered" evidence="1">
    <location>
        <begin position="199"/>
        <end position="224"/>
    </location>
</feature>
<dbReference type="GO" id="GO:0006777">
    <property type="term" value="P:Mo-molybdopterin cofactor biosynthetic process"/>
    <property type="evidence" value="ECO:0007669"/>
    <property type="project" value="InterPro"/>
</dbReference>
<dbReference type="AlphaFoldDB" id="A0A346PQI5"/>
<evidence type="ECO:0000313" key="3">
    <source>
        <dbReference type="EMBL" id="AXR78203.1"/>
    </source>
</evidence>
<evidence type="ECO:0000256" key="1">
    <source>
        <dbReference type="SAM" id="MobiDB-lite"/>
    </source>
</evidence>
<reference evidence="6" key="1">
    <citation type="submission" date="2017-10" db="EMBL/GenBank/DDBJ databases">
        <title>Phenotypic and genomic properties of facultatively anaerobic sulfur-reducing natronoarchaea from hypersaline soda lakes.</title>
        <authorList>
            <person name="Sorokin D.Y."/>
            <person name="Kublanov I.V."/>
            <person name="Roman P."/>
            <person name="Sinninghe Damste J.S."/>
            <person name="Golyshin P.N."/>
            <person name="Rojo D."/>
            <person name="Ciordia S."/>
            <person name="Mena Md.C."/>
            <person name="Ferrer M."/>
            <person name="Messina E."/>
            <person name="Smedile F."/>
            <person name="La Spada G."/>
            <person name="La Cono V."/>
            <person name="Yakimov M.M."/>
        </authorList>
    </citation>
    <scope>NUCLEOTIDE SEQUENCE [LARGE SCALE GENOMIC DNA]</scope>
    <source>
        <strain evidence="6">AArc1</strain>
    </source>
</reference>
<accession>A0A346PQI5</accession>
<dbReference type="InterPro" id="IPR052539">
    <property type="entry name" value="MGD_biosynthesis_adapter"/>
</dbReference>
<accession>A0A346PFA8</accession>
<dbReference type="KEGG" id="nag:AArcMg_1772"/>
<evidence type="ECO:0000313" key="4">
    <source>
        <dbReference type="EMBL" id="AXR81780.1"/>
    </source>
</evidence>
<dbReference type="PANTHER" id="PTHR40072">
    <property type="entry name" value="MOLYBDOPTERIN-GUANINE DINUCLEOTIDE BIOSYNTHESIS ADAPTER PROTEIN-RELATED"/>
    <property type="match status" value="1"/>
</dbReference>
<reference evidence="5" key="2">
    <citation type="submission" date="2018-02" db="EMBL/GenBank/DDBJ databases">
        <title>Phenotypic and genomic properties of facultatively anaerobic sulfur-reducing natronoarchaea from hypersaline soda lakes.</title>
        <authorList>
            <person name="Sorokin D.Y."/>
            <person name="Kublanov I.V."/>
            <person name="Roman P."/>
            <person name="Sinninghe Damste J.S."/>
            <person name="Golyshin P.N."/>
            <person name="Rojo D."/>
            <person name="Ciordia S."/>
            <person name="Mena M.D.C."/>
            <person name="Ferrer M."/>
            <person name="Messina E."/>
            <person name="Smedile F."/>
            <person name="La Spada G."/>
            <person name="La Cono V."/>
            <person name="Yakimov M.M."/>
        </authorList>
    </citation>
    <scope>NUCLEOTIDE SEQUENCE [LARGE SCALE GENOMIC DNA]</scope>
    <source>
        <strain evidence="5">AArc-Mg</strain>
    </source>
</reference>
<dbReference type="SUPFAM" id="SSF52540">
    <property type="entry name" value="P-loop containing nucleoside triphosphate hydrolases"/>
    <property type="match status" value="1"/>
</dbReference>
<name>A0A346PQI5_9EURY</name>
<dbReference type="Proteomes" id="UP000258613">
    <property type="component" value="Chromosome"/>
</dbReference>
<dbReference type="Proteomes" id="UP000258707">
    <property type="component" value="Chromosome"/>
</dbReference>
<dbReference type="NCBIfam" id="TIGR00176">
    <property type="entry name" value="mobB"/>
    <property type="match status" value="1"/>
</dbReference>
<dbReference type="Pfam" id="PF03205">
    <property type="entry name" value="MobB"/>
    <property type="match status" value="1"/>
</dbReference>
<dbReference type="Gene3D" id="3.40.50.300">
    <property type="entry name" value="P-loop containing nucleotide triphosphate hydrolases"/>
    <property type="match status" value="1"/>
</dbReference>
<proteinExistence type="predicted"/>
<keyword evidence="5" id="KW-1185">Reference proteome</keyword>
<feature type="compositionally biased region" description="Polar residues" evidence="1">
    <location>
        <begin position="213"/>
        <end position="224"/>
    </location>
</feature>
<dbReference type="InterPro" id="IPR027417">
    <property type="entry name" value="P-loop_NTPase"/>
</dbReference>
<gene>
    <name evidence="3" type="ORF">AArc1_1881</name>
    <name evidence="4" type="ORF">AArcMg_1772</name>
</gene>
<dbReference type="GO" id="GO:0005525">
    <property type="term" value="F:GTP binding"/>
    <property type="evidence" value="ECO:0007669"/>
    <property type="project" value="InterPro"/>
</dbReference>
<evidence type="ECO:0000259" key="2">
    <source>
        <dbReference type="Pfam" id="PF03205"/>
    </source>
</evidence>
<reference evidence="4" key="3">
    <citation type="journal article" date="2019" name="Int. J. Syst. Evol. Microbiol.">
        <title>Natronolimnobius sulfurireducens sp. nov. and Halalkaliarchaeum desulfuricum gen. nov., sp. nov., the first sulfur-respiring alkaliphilic haloarchaea from hypersaline alkaline lakes.</title>
        <authorList>
            <person name="Sorokin D.Y."/>
            <person name="Yakimov M."/>
            <person name="Messina E."/>
            <person name="Merkel A.Y."/>
            <person name="Bale N.J."/>
            <person name="Sinninghe Damste J.S."/>
        </authorList>
    </citation>
    <scope>NUCLEOTIDE SEQUENCE</scope>
    <source>
        <strain evidence="4">AArc-Mg</strain>
        <strain evidence="3">AArc1</strain>
    </source>
</reference>
<dbReference type="EMBL" id="CP027033">
    <property type="protein sequence ID" value="AXR81780.1"/>
    <property type="molecule type" value="Genomic_DNA"/>
</dbReference>